<proteinExistence type="predicted"/>
<reference evidence="1 2" key="1">
    <citation type="journal article" date="2019" name="Gigascience">
        <title>Whole-genome sequence of the oriental lung fluke Paragonimus westermani.</title>
        <authorList>
            <person name="Oey H."/>
            <person name="Zakrzewski M."/>
            <person name="Narain K."/>
            <person name="Devi K.R."/>
            <person name="Agatsuma T."/>
            <person name="Nawaratna S."/>
            <person name="Gobert G.N."/>
            <person name="Jones M.K."/>
            <person name="Ragan M.A."/>
            <person name="McManus D.P."/>
            <person name="Krause L."/>
        </authorList>
    </citation>
    <scope>NUCLEOTIDE SEQUENCE [LARGE SCALE GENOMIC DNA]</scope>
    <source>
        <strain evidence="1 2">IND2009</strain>
    </source>
</reference>
<dbReference type="EMBL" id="QNGE01000096">
    <property type="protein sequence ID" value="KAA3681948.1"/>
    <property type="molecule type" value="Genomic_DNA"/>
</dbReference>
<evidence type="ECO:0000313" key="1">
    <source>
        <dbReference type="EMBL" id="KAA3681948.1"/>
    </source>
</evidence>
<name>A0A5J4P3M5_9TREM</name>
<protein>
    <submittedName>
        <fullName evidence="1">Uncharacterized protein</fullName>
    </submittedName>
</protein>
<dbReference type="Proteomes" id="UP000324629">
    <property type="component" value="Unassembled WGS sequence"/>
</dbReference>
<keyword evidence="2" id="KW-1185">Reference proteome</keyword>
<dbReference type="AlphaFoldDB" id="A0A5J4P3M5"/>
<accession>A0A5J4P3M5</accession>
<sequence>MAGAGGDQVPTPVQPVVSLAEPSALSRYFQKTVTSFLEESSDGIAVLKSVLEDPAGRESVKKFISDPQVHAFIVQKLSTKDEEDEGSDSSISYAVMTDVRFSSPKVQR</sequence>
<evidence type="ECO:0000313" key="2">
    <source>
        <dbReference type="Proteomes" id="UP000324629"/>
    </source>
</evidence>
<gene>
    <name evidence="1" type="ORF">DEA37_0000660</name>
</gene>
<comment type="caution">
    <text evidence="1">The sequence shown here is derived from an EMBL/GenBank/DDBJ whole genome shotgun (WGS) entry which is preliminary data.</text>
</comment>
<organism evidence="1 2">
    <name type="scientific">Paragonimus westermani</name>
    <dbReference type="NCBI Taxonomy" id="34504"/>
    <lineage>
        <taxon>Eukaryota</taxon>
        <taxon>Metazoa</taxon>
        <taxon>Spiralia</taxon>
        <taxon>Lophotrochozoa</taxon>
        <taxon>Platyhelminthes</taxon>
        <taxon>Trematoda</taxon>
        <taxon>Digenea</taxon>
        <taxon>Plagiorchiida</taxon>
        <taxon>Troglotremata</taxon>
        <taxon>Troglotrematidae</taxon>
        <taxon>Paragonimus</taxon>
    </lineage>
</organism>